<feature type="domain" description="Glycosyltransferase subfamily 4-like N-terminal" evidence="3">
    <location>
        <begin position="45"/>
        <end position="142"/>
    </location>
</feature>
<comment type="caution">
    <text evidence="4">The sequence shown here is derived from an EMBL/GenBank/DDBJ whole genome shotgun (WGS) entry which is preliminary data.</text>
</comment>
<dbReference type="InterPro" id="IPR028098">
    <property type="entry name" value="Glyco_trans_4-like_N"/>
</dbReference>
<dbReference type="EMBL" id="NFKM01000001">
    <property type="protein sequence ID" value="OUP61897.1"/>
    <property type="molecule type" value="Genomic_DNA"/>
</dbReference>
<keyword evidence="5" id="KW-1185">Reference proteome</keyword>
<dbReference type="InterPro" id="IPR001296">
    <property type="entry name" value="Glyco_trans_1"/>
</dbReference>
<sequence length="353" mass="41081">MREKIRIIMYSSADKIDGQGVGSAYLEQVNLIKEGASDLFDVEINDWIKTPDIQHFHTLDPFYFLKMQDPKAACIVYCHFLPDTLDGSINIPAPFMKTFQSYVISFYKAADRLVVVNPIFIDELVQYGIEREKIYYIPNYVSKDKFYKKSNEERVAIRAKYGLKEDDFVVLGAGQVQTRKGVLDFVDVAKKSPDVQFVWAGGFSFGRITDGYEELKKIQENHPDNVHFIGIIPREEMIDIYNMSDVLFMPSYNELFPMTILEAVNIHIPLVLRDLDLYKNILFDHYMKDISNDGFAQCIKTLKEDSSVYETYAKESEKISEFYSKENVLSMWIDFYLDAYKEKQDKLLKKKSK</sequence>
<feature type="domain" description="Glycosyl transferase family 1" evidence="2">
    <location>
        <begin position="156"/>
        <end position="312"/>
    </location>
</feature>
<reference evidence="5" key="1">
    <citation type="submission" date="2017-04" db="EMBL/GenBank/DDBJ databases">
        <title>Function of individual gut microbiota members based on whole genome sequencing of pure cultures obtained from chicken caecum.</title>
        <authorList>
            <person name="Medvecky M."/>
            <person name="Cejkova D."/>
            <person name="Polansky O."/>
            <person name="Karasova D."/>
            <person name="Kubasova T."/>
            <person name="Cizek A."/>
            <person name="Rychlik I."/>
        </authorList>
    </citation>
    <scope>NUCLEOTIDE SEQUENCE [LARGE SCALE GENOMIC DNA]</scope>
    <source>
        <strain evidence="5">An178</strain>
    </source>
</reference>
<dbReference type="Proteomes" id="UP000195447">
    <property type="component" value="Unassembled WGS sequence"/>
</dbReference>
<name>A0A1Y3VJ84_9FIRM</name>
<dbReference type="PANTHER" id="PTHR46401">
    <property type="entry name" value="GLYCOSYLTRANSFERASE WBBK-RELATED"/>
    <property type="match status" value="1"/>
</dbReference>
<keyword evidence="1 4" id="KW-0808">Transferase</keyword>
<dbReference type="AlphaFoldDB" id="A0A1Y3VJ84"/>
<accession>A0A1Y3VJ84</accession>
<dbReference type="SUPFAM" id="SSF53756">
    <property type="entry name" value="UDP-Glycosyltransferase/glycogen phosphorylase"/>
    <property type="match status" value="1"/>
</dbReference>
<dbReference type="Pfam" id="PF13439">
    <property type="entry name" value="Glyco_transf_4"/>
    <property type="match status" value="1"/>
</dbReference>
<dbReference type="GO" id="GO:0016757">
    <property type="term" value="F:glycosyltransferase activity"/>
    <property type="evidence" value="ECO:0007669"/>
    <property type="project" value="InterPro"/>
</dbReference>
<evidence type="ECO:0000313" key="5">
    <source>
        <dbReference type="Proteomes" id="UP000195447"/>
    </source>
</evidence>
<evidence type="ECO:0000256" key="1">
    <source>
        <dbReference type="ARBA" id="ARBA00022679"/>
    </source>
</evidence>
<organism evidence="4 5">
    <name type="scientific">Faecalitalea cylindroides</name>
    <dbReference type="NCBI Taxonomy" id="39483"/>
    <lineage>
        <taxon>Bacteria</taxon>
        <taxon>Bacillati</taxon>
        <taxon>Bacillota</taxon>
        <taxon>Erysipelotrichia</taxon>
        <taxon>Erysipelotrichales</taxon>
        <taxon>Erysipelotrichaceae</taxon>
        <taxon>Faecalitalea</taxon>
    </lineage>
</organism>
<evidence type="ECO:0000259" key="3">
    <source>
        <dbReference type="Pfam" id="PF13439"/>
    </source>
</evidence>
<dbReference type="PANTHER" id="PTHR46401:SF2">
    <property type="entry name" value="GLYCOSYLTRANSFERASE WBBK-RELATED"/>
    <property type="match status" value="1"/>
</dbReference>
<dbReference type="Pfam" id="PF00534">
    <property type="entry name" value="Glycos_transf_1"/>
    <property type="match status" value="1"/>
</dbReference>
<dbReference type="Gene3D" id="3.40.50.2000">
    <property type="entry name" value="Glycogen Phosphorylase B"/>
    <property type="match status" value="2"/>
</dbReference>
<evidence type="ECO:0000313" key="4">
    <source>
        <dbReference type="EMBL" id="OUP61897.1"/>
    </source>
</evidence>
<proteinExistence type="predicted"/>
<protein>
    <submittedName>
        <fullName evidence="4">Glycosyltransferase</fullName>
    </submittedName>
</protein>
<gene>
    <name evidence="4" type="ORF">B5F14_00475</name>
</gene>
<dbReference type="GeneID" id="79876284"/>
<dbReference type="RefSeq" id="WP_035402225.1">
    <property type="nucleotide sequence ID" value="NZ_CABKSV010000070.1"/>
</dbReference>
<dbReference type="CDD" id="cd03801">
    <property type="entry name" value="GT4_PimA-like"/>
    <property type="match status" value="1"/>
</dbReference>
<evidence type="ECO:0000259" key="2">
    <source>
        <dbReference type="Pfam" id="PF00534"/>
    </source>
</evidence>